<keyword evidence="2" id="KW-1185">Reference proteome</keyword>
<dbReference type="Proteomes" id="UP000604381">
    <property type="component" value="Unassembled WGS sequence"/>
</dbReference>
<evidence type="ECO:0000313" key="2">
    <source>
        <dbReference type="Proteomes" id="UP000604381"/>
    </source>
</evidence>
<sequence length="151" mass="17001">MNPAFCALLLWRAAKGYVIANSEGLSFEEAFLILPMVLHRTTRETLPRDTRTSLAVWVNSNPLTQGCIATHSKSLVPFTRECLLFGGIRGALQIERGRLRPNDDWQQRIDRSLRDTSEEVRLCAKRAEFLGKWFAQTGDGMTVLALIGVRP</sequence>
<gene>
    <name evidence="1" type="ORF">ISN26_00050</name>
</gene>
<dbReference type="InterPro" id="IPR045390">
    <property type="entry name" value="ABC-3C_MC3"/>
</dbReference>
<evidence type="ECO:0000313" key="1">
    <source>
        <dbReference type="EMBL" id="MBF2734485.1"/>
    </source>
</evidence>
<dbReference type="AlphaFoldDB" id="A0A930Y0M6"/>
<reference evidence="1" key="1">
    <citation type="submission" date="2020-10" db="EMBL/GenBank/DDBJ databases">
        <title>An improved Amphimedon queenslandica hologenome assembly reveals how three proteobacterial symbionts can extend the metabolic phenotypic of their marine sponge host.</title>
        <authorList>
            <person name="Degnan B."/>
            <person name="Degnan S."/>
            <person name="Xiang X."/>
        </authorList>
    </citation>
    <scope>NUCLEOTIDE SEQUENCE</scope>
    <source>
        <strain evidence="1">AqS2</strain>
    </source>
</reference>
<dbReference type="Pfam" id="PF20131">
    <property type="entry name" value="MC3"/>
    <property type="match status" value="1"/>
</dbReference>
<organism evidence="1 2">
    <name type="scientific">Candidatus Amphirhobacter heronislandensis</name>
    <dbReference type="NCBI Taxonomy" id="1732024"/>
    <lineage>
        <taxon>Bacteria</taxon>
        <taxon>Pseudomonadati</taxon>
        <taxon>Pseudomonadota</taxon>
        <taxon>Gammaproteobacteria</taxon>
        <taxon>Candidatus Tethybacterales</taxon>
        <taxon>Candidatus Tethybacteraceae</taxon>
        <taxon>Candidatus Amphirhobacter</taxon>
    </lineage>
</organism>
<dbReference type="EMBL" id="JADHEI010000002">
    <property type="protein sequence ID" value="MBF2734485.1"/>
    <property type="molecule type" value="Genomic_DNA"/>
</dbReference>
<name>A0A930Y0M6_9GAMM</name>
<proteinExistence type="predicted"/>
<protein>
    <submittedName>
        <fullName evidence="1">Uncharacterized protein</fullName>
    </submittedName>
</protein>
<comment type="caution">
    <text evidence="1">The sequence shown here is derived from an EMBL/GenBank/DDBJ whole genome shotgun (WGS) entry which is preliminary data.</text>
</comment>
<accession>A0A930Y0M6</accession>